<proteinExistence type="predicted"/>
<dbReference type="Proteomes" id="UP000091979">
    <property type="component" value="Unassembled WGS sequence"/>
</dbReference>
<accession>A0A1B7XAW3</accession>
<evidence type="ECO:0000256" key="1">
    <source>
        <dbReference type="SAM" id="Phobius"/>
    </source>
</evidence>
<name>A0A1B7XAW3_9BACT</name>
<dbReference type="RefSeq" id="WP_066856477.1">
    <property type="nucleotide sequence ID" value="NZ_JXMS01000022.1"/>
</dbReference>
<dbReference type="PANTHER" id="PTHR42867:SF1">
    <property type="entry name" value="MEMBRANE PROTEIN-RELATED"/>
    <property type="match status" value="1"/>
</dbReference>
<feature type="transmembrane region" description="Helical" evidence="1">
    <location>
        <begin position="152"/>
        <end position="172"/>
    </location>
</feature>
<organism evidence="2 3">
    <name type="scientific">Halodesulfovibrio spirochaetisodalis</name>
    <dbReference type="NCBI Taxonomy" id="1560234"/>
    <lineage>
        <taxon>Bacteria</taxon>
        <taxon>Pseudomonadati</taxon>
        <taxon>Thermodesulfobacteriota</taxon>
        <taxon>Desulfovibrionia</taxon>
        <taxon>Desulfovibrionales</taxon>
        <taxon>Desulfovibrionaceae</taxon>
        <taxon>Halodesulfovibrio</taxon>
    </lineage>
</organism>
<reference evidence="2 3" key="1">
    <citation type="submission" date="2015-01" db="EMBL/GenBank/DDBJ databases">
        <title>Desulfovibrio sp. JC271 draft genome sequence.</title>
        <authorList>
            <person name="Shivani Y."/>
            <person name="Subhash Y."/>
            <person name="Sasikala C."/>
            <person name="Ramana C.V."/>
        </authorList>
    </citation>
    <scope>NUCLEOTIDE SEQUENCE [LARGE SCALE GENOMIC DNA]</scope>
    <source>
        <strain evidence="2 3">JC271</strain>
    </source>
</reference>
<dbReference type="STRING" id="1560234.SP90_12000"/>
<dbReference type="AlphaFoldDB" id="A0A1B7XAW3"/>
<dbReference type="InterPro" id="IPR010787">
    <property type="entry name" value="DUF1385"/>
</dbReference>
<keyword evidence="1" id="KW-0472">Membrane</keyword>
<gene>
    <name evidence="2" type="ORF">SP90_12000</name>
</gene>
<keyword evidence="3" id="KW-1185">Reference proteome</keyword>
<dbReference type="EMBL" id="JXMS01000022">
    <property type="protein sequence ID" value="OBQ46511.1"/>
    <property type="molecule type" value="Genomic_DNA"/>
</dbReference>
<evidence type="ECO:0008006" key="4">
    <source>
        <dbReference type="Google" id="ProtNLM"/>
    </source>
</evidence>
<dbReference type="PATRIC" id="fig|1560234.3.peg.1496"/>
<protein>
    <recommendedName>
        <fullName evidence="4">Metal-dependent enzyme</fullName>
    </recommendedName>
</protein>
<keyword evidence="1" id="KW-0812">Transmembrane</keyword>
<feature type="transmembrane region" description="Helical" evidence="1">
    <location>
        <begin position="217"/>
        <end position="240"/>
    </location>
</feature>
<dbReference type="PANTHER" id="PTHR42867">
    <property type="entry name" value="MEMBRANE PROTEIN-RELATED"/>
    <property type="match status" value="1"/>
</dbReference>
<dbReference type="OrthoDB" id="9784805at2"/>
<evidence type="ECO:0000313" key="3">
    <source>
        <dbReference type="Proteomes" id="UP000091979"/>
    </source>
</evidence>
<keyword evidence="1" id="KW-1133">Transmembrane helix</keyword>
<feature type="transmembrane region" description="Helical" evidence="1">
    <location>
        <begin position="246"/>
        <end position="268"/>
    </location>
</feature>
<comment type="caution">
    <text evidence="2">The sequence shown here is derived from an EMBL/GenBank/DDBJ whole genome shotgun (WGS) entry which is preliminary data.</text>
</comment>
<dbReference type="Pfam" id="PF07136">
    <property type="entry name" value="DUF1385"/>
    <property type="match status" value="1"/>
</dbReference>
<evidence type="ECO:0000313" key="2">
    <source>
        <dbReference type="EMBL" id="OBQ46511.1"/>
    </source>
</evidence>
<sequence>MTTLRKNFRTILSAILTAARCNVGGQAVMEGVMMRNQDRLAIAVRKADGSIIADQRPWFTFSKAEFFKRPFVRGFPILIETLVNGIKALNFSATQAVDAEAEEELKPWHLTLTLICSIGIALFLFVVLPHMFSIGMNYLGLGGDVNGLSFQVWDGFFKFSIFLGYIISISFIPDIKRVFQYHGAEHKVIWAYEDGKAVSAGSAVLHSRLHPRCGTTFMLFVLSVAIILHTVLVPAILMVWTPESTIVKHSFIIFFKLLLMAPISAFAYELIKYSAKINDTFLGKILSAPGMLLQMLTTHEPDSSQIEVAIVALKEALGDEAPDDIYTPEYTVAEKE</sequence>
<feature type="transmembrane region" description="Helical" evidence="1">
    <location>
        <begin position="110"/>
        <end position="132"/>
    </location>
</feature>